<dbReference type="EMBL" id="RZTZ01000012">
    <property type="protein sequence ID" value="RVT58571.1"/>
    <property type="molecule type" value="Genomic_DNA"/>
</dbReference>
<evidence type="ECO:0000256" key="5">
    <source>
        <dbReference type="ARBA" id="ARBA00022553"/>
    </source>
</evidence>
<keyword evidence="8 16" id="KW-0418">Kinase</keyword>
<evidence type="ECO:0000256" key="8">
    <source>
        <dbReference type="ARBA" id="ARBA00022777"/>
    </source>
</evidence>
<dbReference type="Gene3D" id="1.10.287.130">
    <property type="match status" value="1"/>
</dbReference>
<dbReference type="InterPro" id="IPR036097">
    <property type="entry name" value="HisK_dim/P_sf"/>
</dbReference>
<name>A0A437K673_9BACI</name>
<accession>A0A437K673</accession>
<dbReference type="Pfam" id="PF00672">
    <property type="entry name" value="HAMP"/>
    <property type="match status" value="1"/>
</dbReference>
<keyword evidence="13" id="KW-0812">Transmembrane</keyword>
<evidence type="ECO:0000313" key="17">
    <source>
        <dbReference type="Proteomes" id="UP000288024"/>
    </source>
</evidence>
<sequence length="470" mass="52816">MRIKYLYQQLISHISVIVVAFLVVSIASTHFVEKVVLTIKGQELYDYGINILTDIQGNQMQSSAQDTLLNYADVLKSRGVTFGIFDTQQNVIASVGKRINITDEEWNAIKDGENNKVIKSSTRRGNQEVTLVAIPYSVNGEVAGGILLTAPLSDSKQLINEINKYLVYSVFIAFGVALLLSVILSRIHVRRIKKLQEATSLVAVGDYSVRVHSSNFDEIGELASDFNSMVDRLRVSKEEIDALENRRRQFMSDVSHELKTPLTTISGVIEGLNNNMIPEAEKGKGITLVSQETKRLIRLVNENLDYDKIRSNQIVLMKESIQLAEVLEIIQEQLYTQAIEKGLAINVDVADNVYIYADYDRLIQIIMNITKNSIQFTDAGEIWLKGRADDGFTIIEIEDTGIGMDPAEIENIWKRFYKADISRTNNPYGEFGLGLSIVKQLVQFHHGTIEVSSQKGTGTNFTIYFPIEHK</sequence>
<feature type="transmembrane region" description="Helical" evidence="13">
    <location>
        <begin position="12"/>
        <end position="32"/>
    </location>
</feature>
<evidence type="ECO:0000256" key="9">
    <source>
        <dbReference type="ARBA" id="ARBA00022840"/>
    </source>
</evidence>
<evidence type="ECO:0000256" key="10">
    <source>
        <dbReference type="ARBA" id="ARBA00023012"/>
    </source>
</evidence>
<reference evidence="16 17" key="1">
    <citation type="submission" date="2019-01" db="EMBL/GenBank/DDBJ databases">
        <title>Bacillus sp. M5HDSG1-1, whole genome shotgun sequence.</title>
        <authorList>
            <person name="Tuo L."/>
        </authorList>
    </citation>
    <scope>NUCLEOTIDE SEQUENCE [LARGE SCALE GENOMIC DNA]</scope>
    <source>
        <strain evidence="16 17">M5HDSG1-1</strain>
    </source>
</reference>
<feature type="coiled-coil region" evidence="12">
    <location>
        <begin position="226"/>
        <end position="253"/>
    </location>
</feature>
<dbReference type="GeneID" id="87619521"/>
<keyword evidence="6" id="KW-0808">Transferase</keyword>
<dbReference type="GO" id="GO:0009927">
    <property type="term" value="F:histidine phosphotransfer kinase activity"/>
    <property type="evidence" value="ECO:0007669"/>
    <property type="project" value="TreeGrafter"/>
</dbReference>
<dbReference type="PANTHER" id="PTHR43047">
    <property type="entry name" value="TWO-COMPONENT HISTIDINE PROTEIN KINASE"/>
    <property type="match status" value="1"/>
</dbReference>
<gene>
    <name evidence="16" type="ORF">EM808_21875</name>
</gene>
<dbReference type="GO" id="GO:0000155">
    <property type="term" value="F:phosphorelay sensor kinase activity"/>
    <property type="evidence" value="ECO:0007669"/>
    <property type="project" value="InterPro"/>
</dbReference>
<evidence type="ECO:0000256" key="13">
    <source>
        <dbReference type="SAM" id="Phobius"/>
    </source>
</evidence>
<evidence type="ECO:0000313" key="16">
    <source>
        <dbReference type="EMBL" id="RVT58571.1"/>
    </source>
</evidence>
<comment type="subcellular location">
    <subcellularLocation>
        <location evidence="2">Cell membrane</location>
        <topology evidence="2">Multi-pass membrane protein</topology>
    </subcellularLocation>
</comment>
<dbReference type="InterPro" id="IPR005467">
    <property type="entry name" value="His_kinase_dom"/>
</dbReference>
<keyword evidence="10" id="KW-0902">Two-component regulatory system</keyword>
<evidence type="ECO:0000259" key="14">
    <source>
        <dbReference type="PROSITE" id="PS50109"/>
    </source>
</evidence>
<dbReference type="SMART" id="SM00304">
    <property type="entry name" value="HAMP"/>
    <property type="match status" value="1"/>
</dbReference>
<evidence type="ECO:0000256" key="1">
    <source>
        <dbReference type="ARBA" id="ARBA00000085"/>
    </source>
</evidence>
<dbReference type="SUPFAM" id="SSF55874">
    <property type="entry name" value="ATPase domain of HSP90 chaperone/DNA topoisomerase II/histidine kinase"/>
    <property type="match status" value="1"/>
</dbReference>
<dbReference type="InterPro" id="IPR004358">
    <property type="entry name" value="Sig_transdc_His_kin-like_C"/>
</dbReference>
<feature type="domain" description="HAMP" evidence="15">
    <location>
        <begin position="186"/>
        <end position="238"/>
    </location>
</feature>
<dbReference type="SMART" id="SM00387">
    <property type="entry name" value="HATPase_c"/>
    <property type="match status" value="1"/>
</dbReference>
<protein>
    <recommendedName>
        <fullName evidence="3">histidine kinase</fullName>
        <ecNumber evidence="3">2.7.13.3</ecNumber>
    </recommendedName>
</protein>
<dbReference type="PROSITE" id="PS50885">
    <property type="entry name" value="HAMP"/>
    <property type="match status" value="1"/>
</dbReference>
<dbReference type="InterPro" id="IPR003661">
    <property type="entry name" value="HisK_dim/P_dom"/>
</dbReference>
<keyword evidence="5" id="KW-0597">Phosphoprotein</keyword>
<feature type="domain" description="Histidine kinase" evidence="14">
    <location>
        <begin position="253"/>
        <end position="469"/>
    </location>
</feature>
<evidence type="ECO:0000256" key="11">
    <source>
        <dbReference type="ARBA" id="ARBA00023136"/>
    </source>
</evidence>
<keyword evidence="9" id="KW-0067">ATP-binding</keyword>
<dbReference type="SMART" id="SM00388">
    <property type="entry name" value="HisKA"/>
    <property type="match status" value="1"/>
</dbReference>
<dbReference type="Gene3D" id="6.10.340.10">
    <property type="match status" value="1"/>
</dbReference>
<evidence type="ECO:0000259" key="15">
    <source>
        <dbReference type="PROSITE" id="PS50885"/>
    </source>
</evidence>
<evidence type="ECO:0000256" key="2">
    <source>
        <dbReference type="ARBA" id="ARBA00004651"/>
    </source>
</evidence>
<dbReference type="AlphaFoldDB" id="A0A437K673"/>
<dbReference type="FunFam" id="3.30.565.10:FF:000006">
    <property type="entry name" value="Sensor histidine kinase WalK"/>
    <property type="match status" value="1"/>
</dbReference>
<evidence type="ECO:0000256" key="12">
    <source>
        <dbReference type="SAM" id="Coils"/>
    </source>
</evidence>
<dbReference type="PANTHER" id="PTHR43047:SF72">
    <property type="entry name" value="OSMOSENSING HISTIDINE PROTEIN KINASE SLN1"/>
    <property type="match status" value="1"/>
</dbReference>
<dbReference type="Gene3D" id="3.30.565.10">
    <property type="entry name" value="Histidine kinase-like ATPase, C-terminal domain"/>
    <property type="match status" value="1"/>
</dbReference>
<dbReference type="InterPro" id="IPR003660">
    <property type="entry name" value="HAMP_dom"/>
</dbReference>
<dbReference type="GO" id="GO:0005524">
    <property type="term" value="F:ATP binding"/>
    <property type="evidence" value="ECO:0007669"/>
    <property type="project" value="UniProtKB-KW"/>
</dbReference>
<evidence type="ECO:0000256" key="7">
    <source>
        <dbReference type="ARBA" id="ARBA00022741"/>
    </source>
</evidence>
<evidence type="ECO:0000256" key="4">
    <source>
        <dbReference type="ARBA" id="ARBA00022475"/>
    </source>
</evidence>
<dbReference type="Pfam" id="PF02518">
    <property type="entry name" value="HATPase_c"/>
    <property type="match status" value="1"/>
</dbReference>
<feature type="transmembrane region" description="Helical" evidence="13">
    <location>
        <begin position="165"/>
        <end position="184"/>
    </location>
</feature>
<dbReference type="GO" id="GO:0005886">
    <property type="term" value="C:plasma membrane"/>
    <property type="evidence" value="ECO:0007669"/>
    <property type="project" value="UniProtKB-SubCell"/>
</dbReference>
<keyword evidence="4" id="KW-1003">Cell membrane</keyword>
<organism evidence="16 17">
    <name type="scientific">Niallia taxi</name>
    <dbReference type="NCBI Taxonomy" id="2499688"/>
    <lineage>
        <taxon>Bacteria</taxon>
        <taxon>Bacillati</taxon>
        <taxon>Bacillota</taxon>
        <taxon>Bacilli</taxon>
        <taxon>Bacillales</taxon>
        <taxon>Bacillaceae</taxon>
        <taxon>Niallia</taxon>
    </lineage>
</organism>
<dbReference type="Proteomes" id="UP000288024">
    <property type="component" value="Unassembled WGS sequence"/>
</dbReference>
<dbReference type="InterPro" id="IPR003594">
    <property type="entry name" value="HATPase_dom"/>
</dbReference>
<dbReference type="FunFam" id="1.10.287.130:FF:000001">
    <property type="entry name" value="Two-component sensor histidine kinase"/>
    <property type="match status" value="1"/>
</dbReference>
<dbReference type="Pfam" id="PF00512">
    <property type="entry name" value="HisKA"/>
    <property type="match status" value="1"/>
</dbReference>
<dbReference type="CDD" id="cd06225">
    <property type="entry name" value="HAMP"/>
    <property type="match status" value="1"/>
</dbReference>
<dbReference type="SUPFAM" id="SSF158472">
    <property type="entry name" value="HAMP domain-like"/>
    <property type="match status" value="1"/>
</dbReference>
<keyword evidence="12" id="KW-0175">Coiled coil</keyword>
<dbReference type="InterPro" id="IPR036890">
    <property type="entry name" value="HATPase_C_sf"/>
</dbReference>
<keyword evidence="13" id="KW-1133">Transmembrane helix</keyword>
<proteinExistence type="predicted"/>
<dbReference type="PRINTS" id="PR00344">
    <property type="entry name" value="BCTRLSENSOR"/>
</dbReference>
<comment type="caution">
    <text evidence="16">The sequence shown here is derived from an EMBL/GenBank/DDBJ whole genome shotgun (WGS) entry which is preliminary data.</text>
</comment>
<keyword evidence="7" id="KW-0547">Nucleotide-binding</keyword>
<keyword evidence="11 13" id="KW-0472">Membrane</keyword>
<keyword evidence="17" id="KW-1185">Reference proteome</keyword>
<evidence type="ECO:0000256" key="3">
    <source>
        <dbReference type="ARBA" id="ARBA00012438"/>
    </source>
</evidence>
<comment type="catalytic activity">
    <reaction evidence="1">
        <text>ATP + protein L-histidine = ADP + protein N-phospho-L-histidine.</text>
        <dbReference type="EC" id="2.7.13.3"/>
    </reaction>
</comment>
<evidence type="ECO:0000256" key="6">
    <source>
        <dbReference type="ARBA" id="ARBA00022679"/>
    </source>
</evidence>
<dbReference type="SUPFAM" id="SSF47384">
    <property type="entry name" value="Homodimeric domain of signal transducing histidine kinase"/>
    <property type="match status" value="1"/>
</dbReference>
<dbReference type="CDD" id="cd00082">
    <property type="entry name" value="HisKA"/>
    <property type="match status" value="1"/>
</dbReference>
<dbReference type="RefSeq" id="WP_127740779.1">
    <property type="nucleotide sequence ID" value="NZ_CAJCKN010000026.1"/>
</dbReference>
<dbReference type="EC" id="2.7.13.3" evidence="3"/>
<dbReference type="PROSITE" id="PS50109">
    <property type="entry name" value="HIS_KIN"/>
    <property type="match status" value="1"/>
</dbReference>